<dbReference type="Gene3D" id="3.40.50.300">
    <property type="entry name" value="P-loop containing nucleotide triphosphate hydrolases"/>
    <property type="match status" value="1"/>
</dbReference>
<dbReference type="Proteomes" id="UP001500653">
    <property type="component" value="Unassembled WGS sequence"/>
</dbReference>
<dbReference type="InterPro" id="IPR058031">
    <property type="entry name" value="AAA_lid_NorR"/>
</dbReference>
<dbReference type="InterPro" id="IPR002078">
    <property type="entry name" value="Sigma_54_int"/>
</dbReference>
<keyword evidence="4" id="KW-0238">DNA-binding</keyword>
<evidence type="ECO:0000256" key="4">
    <source>
        <dbReference type="ARBA" id="ARBA00023125"/>
    </source>
</evidence>
<dbReference type="PROSITE" id="PS50045">
    <property type="entry name" value="SIGMA54_INTERACT_4"/>
    <property type="match status" value="1"/>
</dbReference>
<evidence type="ECO:0000256" key="1">
    <source>
        <dbReference type="ARBA" id="ARBA00022741"/>
    </source>
</evidence>
<reference evidence="7 8" key="1">
    <citation type="journal article" date="2019" name="Int. J. Syst. Evol. Microbiol.">
        <title>The Global Catalogue of Microorganisms (GCM) 10K type strain sequencing project: providing services to taxonomists for standard genome sequencing and annotation.</title>
        <authorList>
            <consortium name="The Broad Institute Genomics Platform"/>
            <consortium name="The Broad Institute Genome Sequencing Center for Infectious Disease"/>
            <person name="Wu L."/>
            <person name="Ma J."/>
        </authorList>
    </citation>
    <scope>NUCLEOTIDE SEQUENCE [LARGE SCALE GENOMIC DNA]</scope>
    <source>
        <strain evidence="7 8">JCM 13023</strain>
    </source>
</reference>
<dbReference type="InterPro" id="IPR009057">
    <property type="entry name" value="Homeodomain-like_sf"/>
</dbReference>
<evidence type="ECO:0000256" key="5">
    <source>
        <dbReference type="ARBA" id="ARBA00023163"/>
    </source>
</evidence>
<dbReference type="InterPro" id="IPR025944">
    <property type="entry name" value="Sigma_54_int_dom_CS"/>
</dbReference>
<dbReference type="SUPFAM" id="SSF55781">
    <property type="entry name" value="GAF domain-like"/>
    <property type="match status" value="1"/>
</dbReference>
<dbReference type="RefSeq" id="WP_253864393.1">
    <property type="nucleotide sequence ID" value="NZ_BAAALN010000007.1"/>
</dbReference>
<evidence type="ECO:0000259" key="6">
    <source>
        <dbReference type="PROSITE" id="PS50045"/>
    </source>
</evidence>
<name>A0ABN1WA26_9PSEU</name>
<dbReference type="Pfam" id="PF02954">
    <property type="entry name" value="HTH_8"/>
    <property type="match status" value="1"/>
</dbReference>
<gene>
    <name evidence="7" type="primary">mimR_2</name>
    <name evidence="7" type="ORF">GCM10009676_28160</name>
</gene>
<dbReference type="SUPFAM" id="SSF52540">
    <property type="entry name" value="P-loop containing nucleoside triphosphate hydrolases"/>
    <property type="match status" value="1"/>
</dbReference>
<dbReference type="InterPro" id="IPR029016">
    <property type="entry name" value="GAF-like_dom_sf"/>
</dbReference>
<dbReference type="InterPro" id="IPR027417">
    <property type="entry name" value="P-loop_NTPase"/>
</dbReference>
<keyword evidence="5" id="KW-0804">Transcription</keyword>
<organism evidence="7 8">
    <name type="scientific">Prauserella halophila</name>
    <dbReference type="NCBI Taxonomy" id="185641"/>
    <lineage>
        <taxon>Bacteria</taxon>
        <taxon>Bacillati</taxon>
        <taxon>Actinomycetota</taxon>
        <taxon>Actinomycetes</taxon>
        <taxon>Pseudonocardiales</taxon>
        <taxon>Pseudonocardiaceae</taxon>
        <taxon>Prauserella</taxon>
    </lineage>
</organism>
<evidence type="ECO:0000256" key="3">
    <source>
        <dbReference type="ARBA" id="ARBA00023015"/>
    </source>
</evidence>
<evidence type="ECO:0000256" key="2">
    <source>
        <dbReference type="ARBA" id="ARBA00022840"/>
    </source>
</evidence>
<protein>
    <submittedName>
        <fullName evidence="7">Transcriptional regulator MimR</fullName>
    </submittedName>
</protein>
<feature type="domain" description="Sigma-54 factor interaction" evidence="6">
    <location>
        <begin position="329"/>
        <end position="490"/>
    </location>
</feature>
<dbReference type="Pfam" id="PF25601">
    <property type="entry name" value="AAA_lid_14"/>
    <property type="match status" value="1"/>
</dbReference>
<keyword evidence="2" id="KW-0067">ATP-binding</keyword>
<keyword evidence="3" id="KW-0805">Transcription regulation</keyword>
<keyword evidence="1" id="KW-0547">Nucleotide-binding</keyword>
<evidence type="ECO:0000313" key="7">
    <source>
        <dbReference type="EMBL" id="GAA1241449.1"/>
    </source>
</evidence>
<keyword evidence="8" id="KW-1185">Reference proteome</keyword>
<dbReference type="SUPFAM" id="SSF46689">
    <property type="entry name" value="Homeodomain-like"/>
    <property type="match status" value="1"/>
</dbReference>
<proteinExistence type="predicted"/>
<dbReference type="InterPro" id="IPR003018">
    <property type="entry name" value="GAF"/>
</dbReference>
<comment type="caution">
    <text evidence="7">The sequence shown here is derived from an EMBL/GenBank/DDBJ whole genome shotgun (WGS) entry which is preliminary data.</text>
</comment>
<dbReference type="Gene3D" id="1.10.10.60">
    <property type="entry name" value="Homeodomain-like"/>
    <property type="match status" value="1"/>
</dbReference>
<dbReference type="EMBL" id="BAAALN010000007">
    <property type="protein sequence ID" value="GAA1241449.1"/>
    <property type="molecule type" value="Genomic_DNA"/>
</dbReference>
<dbReference type="Gene3D" id="3.30.450.40">
    <property type="match status" value="1"/>
</dbReference>
<dbReference type="Gene3D" id="1.10.8.60">
    <property type="match status" value="1"/>
</dbReference>
<dbReference type="PRINTS" id="PR01590">
    <property type="entry name" value="HTHFIS"/>
</dbReference>
<accession>A0ABN1WA26</accession>
<dbReference type="PANTHER" id="PTHR32071">
    <property type="entry name" value="TRANSCRIPTIONAL REGULATORY PROTEIN"/>
    <property type="match status" value="1"/>
</dbReference>
<dbReference type="PROSITE" id="PS00688">
    <property type="entry name" value="SIGMA54_INTERACT_3"/>
    <property type="match status" value="1"/>
</dbReference>
<dbReference type="InterPro" id="IPR002197">
    <property type="entry name" value="HTH_Fis"/>
</dbReference>
<sequence>MKLRAEIAQSWRRAELAGLKPDSPTDRIAGADVADIDTRSRLLRAADPVLDEISRHLRDARLLVLLADRDCRIVARRYGDKSLERALDAVSAVPGCRFSEEVSGTNSLATPYEVRRGMAVHGDEHFLDVLKPFTCYGHPITNPATGRLEGVLDITGLVEDANPLLAPFLLQAVTDIERRLLDGSNLAQQRLLAAFQAAQHRSSAVLALGEDVVLANSAAVDLVDPADHPMLRELSRTRRGVRRVQLSSGTEVEVRMEAVSVNAGMLFELAPLRPAYSAATRRRSAQSVVPADVEDRLRRSAAARRRVLITGEPGTGRGSATTVLAGPDPIARADAGELTLLGESEWTARLERLAATHQGLVVVRDVHLLPPPAVSRLARLLDKTSAWFAFTARTGAAAHGTGSPTGDSGVDSRVGGGVDAELLARVHRRAELPPLRARRGDIPTLARAMLAGVRPDGTPRLTAGALELLSAQPWPGNLRELETVLTDVTEGRSAGDITARDLAPLCPVTTTAPALSGWQRAEYEAITRALAAVGGNKVRAARDLGISRSTLYNRIRTLHITTTR</sequence>
<dbReference type="Pfam" id="PF01590">
    <property type="entry name" value="GAF"/>
    <property type="match status" value="1"/>
</dbReference>
<evidence type="ECO:0000313" key="8">
    <source>
        <dbReference type="Proteomes" id="UP001500653"/>
    </source>
</evidence>